<dbReference type="GO" id="GO:0008168">
    <property type="term" value="F:methyltransferase activity"/>
    <property type="evidence" value="ECO:0007669"/>
    <property type="project" value="UniProtKB-KW"/>
</dbReference>
<keyword evidence="6" id="KW-0808">Transferase</keyword>
<comment type="cofactor">
    <cofactor evidence="1">
        <name>a divalent metal cation</name>
        <dbReference type="ChEBI" id="CHEBI:60240"/>
    </cofactor>
</comment>
<dbReference type="CDD" id="cd16841">
    <property type="entry name" value="RraA_family"/>
    <property type="match status" value="1"/>
</dbReference>
<name>A0A090ENL3_MESPL</name>
<evidence type="ECO:0000256" key="5">
    <source>
        <dbReference type="PIRSR" id="PIRSR605493-1"/>
    </source>
</evidence>
<protein>
    <recommendedName>
        <fullName evidence="2">Putative 4-hydroxy-4-methyl-2-oxoglutarate aldolase</fullName>
    </recommendedName>
    <alternativeName>
        <fullName evidence="3">Regulator of ribonuclease activity homolog</fullName>
    </alternativeName>
    <alternativeName>
        <fullName evidence="4">RraA-like protein</fullName>
    </alternativeName>
</protein>
<sequence length="233" mass="25800">MTRSTRLYADDAEMYRLFEEELFVAVVGDVMDTLGLQHQFLPPVFKPVDEKTRLLGRAMPVLETDIFPFNKPTHNPLMSKPFGLMFEALDDLKPGEIYVASGASPRYALWGELMSTRAKILGAHGALVDGFARDTDGIKALGFPCFCTGYYAQDQGVRGKVIDYRCALEIGGVRIEPGTLLFGDKEGVLVIPREAEEEVVRLALEKVRGEKLVAKAIRDGMSAVEAYKTFGIM</sequence>
<reference evidence="6 7" key="1">
    <citation type="submission" date="2014-08" db="EMBL/GenBank/DDBJ databases">
        <authorList>
            <person name="Moulin Lionel"/>
        </authorList>
    </citation>
    <scope>NUCLEOTIDE SEQUENCE [LARGE SCALE GENOMIC DNA]</scope>
</reference>
<dbReference type="Gene3D" id="3.50.30.40">
    <property type="entry name" value="Ribonuclease E inhibitor RraA/RraA-like"/>
    <property type="match status" value="1"/>
</dbReference>
<evidence type="ECO:0000256" key="4">
    <source>
        <dbReference type="ARBA" id="ARBA00030169"/>
    </source>
</evidence>
<dbReference type="GO" id="GO:0032259">
    <property type="term" value="P:methylation"/>
    <property type="evidence" value="ECO:0007669"/>
    <property type="project" value="UniProtKB-KW"/>
</dbReference>
<organism evidence="6 7">
    <name type="scientific">Mesorhizobium plurifarium</name>
    <dbReference type="NCBI Taxonomy" id="69974"/>
    <lineage>
        <taxon>Bacteria</taxon>
        <taxon>Pseudomonadati</taxon>
        <taxon>Pseudomonadota</taxon>
        <taxon>Alphaproteobacteria</taxon>
        <taxon>Hyphomicrobiales</taxon>
        <taxon>Phyllobacteriaceae</taxon>
        <taxon>Mesorhizobium</taxon>
    </lineage>
</organism>
<dbReference type="SUPFAM" id="SSF89562">
    <property type="entry name" value="RraA-like"/>
    <property type="match status" value="1"/>
</dbReference>
<accession>A0A090ENL3</accession>
<keyword evidence="5" id="KW-0460">Magnesium</keyword>
<keyword evidence="5" id="KW-0479">Metal-binding</keyword>
<feature type="binding site" evidence="5">
    <location>
        <position position="134"/>
    </location>
    <ligand>
        <name>Mg(2+)</name>
        <dbReference type="ChEBI" id="CHEBI:18420"/>
    </ligand>
</feature>
<feature type="binding site" evidence="5">
    <location>
        <position position="133"/>
    </location>
    <ligand>
        <name>substrate</name>
    </ligand>
</feature>
<evidence type="ECO:0000313" key="6">
    <source>
        <dbReference type="EMBL" id="CDX32712.1"/>
    </source>
</evidence>
<dbReference type="EMBL" id="CCNB01000007">
    <property type="protein sequence ID" value="CDX32712.1"/>
    <property type="molecule type" value="Genomic_DNA"/>
</dbReference>
<evidence type="ECO:0000256" key="1">
    <source>
        <dbReference type="ARBA" id="ARBA00001968"/>
    </source>
</evidence>
<dbReference type="GO" id="GO:0046872">
    <property type="term" value="F:metal ion binding"/>
    <property type="evidence" value="ECO:0007669"/>
    <property type="project" value="UniProtKB-KW"/>
</dbReference>
<dbReference type="Proteomes" id="UP000046373">
    <property type="component" value="Unassembled WGS sequence"/>
</dbReference>
<proteinExistence type="predicted"/>
<evidence type="ECO:0000313" key="7">
    <source>
        <dbReference type="Proteomes" id="UP000046373"/>
    </source>
</evidence>
<dbReference type="GeneID" id="31889532"/>
<dbReference type="Pfam" id="PF03737">
    <property type="entry name" value="RraA-like"/>
    <property type="match status" value="1"/>
</dbReference>
<dbReference type="InterPro" id="IPR005493">
    <property type="entry name" value="RraA/RraA-like"/>
</dbReference>
<dbReference type="AlphaFoldDB" id="A0A090ENL3"/>
<feature type="binding site" evidence="5">
    <location>
        <begin position="111"/>
        <end position="114"/>
    </location>
    <ligand>
        <name>substrate</name>
    </ligand>
</feature>
<evidence type="ECO:0000256" key="2">
    <source>
        <dbReference type="ARBA" id="ARBA00016549"/>
    </source>
</evidence>
<dbReference type="PANTHER" id="PTHR33254:SF4">
    <property type="entry name" value="4-HYDROXY-4-METHYL-2-OXOGLUTARATE ALDOLASE 3-RELATED"/>
    <property type="match status" value="1"/>
</dbReference>
<dbReference type="InterPro" id="IPR036704">
    <property type="entry name" value="RraA/RraA-like_sf"/>
</dbReference>
<evidence type="ECO:0000256" key="3">
    <source>
        <dbReference type="ARBA" id="ARBA00029596"/>
    </source>
</evidence>
<dbReference type="PANTHER" id="PTHR33254">
    <property type="entry name" value="4-HYDROXY-4-METHYL-2-OXOGLUTARATE ALDOLASE 3-RELATED"/>
    <property type="match status" value="1"/>
</dbReference>
<comment type="cofactor">
    <cofactor evidence="5">
        <name>Mg(2+)</name>
        <dbReference type="ChEBI" id="CHEBI:18420"/>
    </cofactor>
</comment>
<gene>
    <name evidence="6" type="ORF">MPLDJ20_150245</name>
</gene>
<keyword evidence="6" id="KW-0489">Methyltransferase</keyword>